<feature type="transmembrane region" description="Helical" evidence="6">
    <location>
        <begin position="141"/>
        <end position="159"/>
    </location>
</feature>
<keyword evidence="3 6" id="KW-0812">Transmembrane</keyword>
<evidence type="ECO:0000256" key="6">
    <source>
        <dbReference type="SAM" id="Phobius"/>
    </source>
</evidence>
<evidence type="ECO:0000313" key="8">
    <source>
        <dbReference type="Proteomes" id="UP000051576"/>
    </source>
</evidence>
<feature type="transmembrane region" description="Helical" evidence="6">
    <location>
        <begin position="165"/>
        <end position="187"/>
    </location>
</feature>
<keyword evidence="2" id="KW-1003">Cell membrane</keyword>
<dbReference type="Pfam" id="PF01943">
    <property type="entry name" value="Polysacc_synt"/>
    <property type="match status" value="1"/>
</dbReference>
<dbReference type="RefSeq" id="WP_010580824.1">
    <property type="nucleotide sequence ID" value="NZ_AHYZ01000125.1"/>
</dbReference>
<dbReference type="InterPro" id="IPR002797">
    <property type="entry name" value="Polysacc_synth"/>
</dbReference>
<keyword evidence="8" id="KW-1185">Reference proteome</keyword>
<feature type="transmembrane region" description="Helical" evidence="6">
    <location>
        <begin position="208"/>
        <end position="224"/>
    </location>
</feature>
<feature type="transmembrane region" description="Helical" evidence="6">
    <location>
        <begin position="111"/>
        <end position="132"/>
    </location>
</feature>
<dbReference type="PANTHER" id="PTHR30250">
    <property type="entry name" value="PST FAMILY PREDICTED COLANIC ACID TRANSPORTER"/>
    <property type="match status" value="1"/>
</dbReference>
<feature type="transmembrane region" description="Helical" evidence="6">
    <location>
        <begin position="412"/>
        <end position="434"/>
    </location>
</feature>
<feature type="transmembrane region" description="Helical" evidence="6">
    <location>
        <begin position="440"/>
        <end position="458"/>
    </location>
</feature>
<feature type="transmembrane region" description="Helical" evidence="6">
    <location>
        <begin position="282"/>
        <end position="307"/>
    </location>
</feature>
<dbReference type="GO" id="GO:0005886">
    <property type="term" value="C:plasma membrane"/>
    <property type="evidence" value="ECO:0007669"/>
    <property type="project" value="UniProtKB-SubCell"/>
</dbReference>
<feature type="transmembrane region" description="Helical" evidence="6">
    <location>
        <begin position="357"/>
        <end position="375"/>
    </location>
</feature>
<dbReference type="PANTHER" id="PTHR30250:SF11">
    <property type="entry name" value="O-ANTIGEN TRANSPORTER-RELATED"/>
    <property type="match status" value="1"/>
</dbReference>
<accession>A0A0R2CC00</accession>
<dbReference type="eggNOG" id="COG2244">
    <property type="taxonomic scope" value="Bacteria"/>
</dbReference>
<comment type="subcellular location">
    <subcellularLocation>
        <location evidence="1">Cell membrane</location>
        <topology evidence="1">Multi-pass membrane protein</topology>
    </subcellularLocation>
</comment>
<name>A0A0R2CC00_9LACO</name>
<dbReference type="InterPro" id="IPR050833">
    <property type="entry name" value="Poly_Biosynth_Transport"/>
</dbReference>
<feature type="transmembrane region" description="Helical" evidence="6">
    <location>
        <begin position="7"/>
        <end position="29"/>
    </location>
</feature>
<evidence type="ECO:0000256" key="2">
    <source>
        <dbReference type="ARBA" id="ARBA00022475"/>
    </source>
</evidence>
<dbReference type="STRING" id="1133569.FD21_GL000953"/>
<dbReference type="Proteomes" id="UP000051576">
    <property type="component" value="Unassembled WGS sequence"/>
</dbReference>
<reference evidence="7 8" key="1">
    <citation type="journal article" date="2015" name="Genome Announc.">
        <title>Expanding the biotechnology potential of lactobacilli through comparative genomics of 213 strains and associated genera.</title>
        <authorList>
            <person name="Sun Z."/>
            <person name="Harris H.M."/>
            <person name="McCann A."/>
            <person name="Guo C."/>
            <person name="Argimon S."/>
            <person name="Zhang W."/>
            <person name="Yang X."/>
            <person name="Jeffery I.B."/>
            <person name="Cooney J.C."/>
            <person name="Kagawa T.F."/>
            <person name="Liu W."/>
            <person name="Song Y."/>
            <person name="Salvetti E."/>
            <person name="Wrobel A."/>
            <person name="Rasinkangas P."/>
            <person name="Parkhill J."/>
            <person name="Rea M.C."/>
            <person name="O'Sullivan O."/>
            <person name="Ritari J."/>
            <person name="Douillard F.P."/>
            <person name="Paul Ross R."/>
            <person name="Yang R."/>
            <person name="Briner A.E."/>
            <person name="Felis G.E."/>
            <person name="de Vos W.M."/>
            <person name="Barrangou R."/>
            <person name="Klaenhammer T.R."/>
            <person name="Caufield P.W."/>
            <person name="Cui Y."/>
            <person name="Zhang H."/>
            <person name="O'Toole P.W."/>
        </authorList>
    </citation>
    <scope>NUCLEOTIDE SEQUENCE [LARGE SCALE GENOMIC DNA]</scope>
    <source>
        <strain evidence="7 8">DSM 20605</strain>
    </source>
</reference>
<keyword evidence="4 6" id="KW-1133">Transmembrane helix</keyword>
<comment type="caution">
    <text evidence="7">The sequence shown here is derived from an EMBL/GenBank/DDBJ whole genome shotgun (WGS) entry which is preliminary data.</text>
</comment>
<organism evidence="7 8">
    <name type="scientific">Liquorilactobacillus vini DSM 20605</name>
    <dbReference type="NCBI Taxonomy" id="1133569"/>
    <lineage>
        <taxon>Bacteria</taxon>
        <taxon>Bacillati</taxon>
        <taxon>Bacillota</taxon>
        <taxon>Bacilli</taxon>
        <taxon>Lactobacillales</taxon>
        <taxon>Lactobacillaceae</taxon>
        <taxon>Liquorilactobacillus</taxon>
    </lineage>
</organism>
<gene>
    <name evidence="7" type="ORF">FD21_GL000953</name>
</gene>
<sequence length="477" mass="54241">MKILKNYLYNVSYNLLAILLPIFTVPYIARVLNPYEVGINSATNSVITYFLLAGTLGITTYGNREIATKRDNPRERSQTFWEIEFLQISTILLAYLAFIVYLMAFQKQFRIYFFYQSFFIVAGLFDVSWFFMGMEDFKKTVVRNMLVKIISAGLIFTLVKSTADLGIYILILSLSQLFGNLTLWSYLMHLVTKPDFKHLKPWRHLKPSIALFIPQVAIMIYVSLNKTMLWKLDSVTAAGFYDYSDKITKIALSIVTSLGTVLLPHMSNLYGKKQFDKIKEYLVNSAAIMLFLAFALAFGICGISHSFVLKFLTAKFAPVAELIVLESPVLIMIALSNLIGNQYLLPLRRTKQYTQSVTLGAITNIILNVPAILLFGVKGSMVVTVISETVVTGFQLWVIRHDLKITLLFKGCYKYLFAGILMFIVVFSLDHYFVPSYPHIVLEVLIGAIVYFAVNFALRSPAFKLALTFLKNHRKTN</sequence>
<keyword evidence="5 6" id="KW-0472">Membrane</keyword>
<feature type="transmembrane region" description="Helical" evidence="6">
    <location>
        <begin position="381"/>
        <end position="400"/>
    </location>
</feature>
<feature type="transmembrane region" description="Helical" evidence="6">
    <location>
        <begin position="327"/>
        <end position="345"/>
    </location>
</feature>
<evidence type="ECO:0000256" key="4">
    <source>
        <dbReference type="ARBA" id="ARBA00022989"/>
    </source>
</evidence>
<feature type="transmembrane region" description="Helical" evidence="6">
    <location>
        <begin position="83"/>
        <end position="105"/>
    </location>
</feature>
<dbReference type="AlphaFoldDB" id="A0A0R2CC00"/>
<dbReference type="EMBL" id="AYYX01000026">
    <property type="protein sequence ID" value="KRM88642.1"/>
    <property type="molecule type" value="Genomic_DNA"/>
</dbReference>
<evidence type="ECO:0000256" key="1">
    <source>
        <dbReference type="ARBA" id="ARBA00004651"/>
    </source>
</evidence>
<proteinExistence type="predicted"/>
<evidence type="ECO:0000256" key="3">
    <source>
        <dbReference type="ARBA" id="ARBA00022692"/>
    </source>
</evidence>
<protein>
    <submittedName>
        <fullName evidence="7">Repeat unit transporter</fullName>
    </submittedName>
</protein>
<evidence type="ECO:0000313" key="7">
    <source>
        <dbReference type="EMBL" id="KRM88642.1"/>
    </source>
</evidence>
<dbReference type="PATRIC" id="fig|1133569.4.peg.1074"/>
<dbReference type="OrthoDB" id="9815702at2"/>
<feature type="transmembrane region" description="Helical" evidence="6">
    <location>
        <begin position="250"/>
        <end position="270"/>
    </location>
</feature>
<evidence type="ECO:0000256" key="5">
    <source>
        <dbReference type="ARBA" id="ARBA00023136"/>
    </source>
</evidence>
<feature type="transmembrane region" description="Helical" evidence="6">
    <location>
        <begin position="41"/>
        <end position="62"/>
    </location>
</feature>